<feature type="region of interest" description="Disordered" evidence="2">
    <location>
        <begin position="260"/>
        <end position="287"/>
    </location>
</feature>
<dbReference type="PANTHER" id="PTHR35186">
    <property type="entry name" value="ANK_REP_REGION DOMAIN-CONTAINING PROTEIN"/>
    <property type="match status" value="1"/>
</dbReference>
<evidence type="ECO:0000259" key="3">
    <source>
        <dbReference type="Pfam" id="PF24476"/>
    </source>
</evidence>
<sequence length="619" mass="66973">MSGFEIAGIVLATIPILTPIVQNTIQSLSTRRYDQQLQKLVRNLKTERVNLQNVVERLLDGLVPSSQIQAMINDPLGDLWQDEETALSIRGRLWDRAALESFEATMRSIKDSVDDLQKKLQAHSSSKAMLLNRARFQFADYDKSLAEIKAGIASLMVLTSDSISLESSRRIRSQGPFLTFLQTASQSLYRAIRSGLPCQSQCHHDVGLRLKHRKSVLNPHGNEDEIMQSLEYEVAISGASTTQEAMQSWRQITVKAAPATPATVATPTGPAATGTTMTKPSPQPPIRPTFPIRLKSALKSSKKTGATRSVGFGGPMTTSFSVSATESSATSTLVQTATLLSYSLPVGHATGLLADTSMALCKVVSQDQQPGAGGTLLDRPKRYTVSLLPTVTTGNAGQRSLISLRDVLEEKESFFLSFRDRLEIAVAVSSSVLQLHGSPWLSNDTLSSEDIYFFIDGNSKDYCNDGLTMLGEKPFLVRDKGPNMSTAASASSVATTSSTSPTPFRLVPPGVTASVLNCNKTLLSLGCLLLELVSNEKTPELLRCSPIPGTQDHVSLPQYLAAHRALVTYSLPSDNYRSAVSRCLQGGLHKPGRGLNTEDGCQDVYSGVVALLERDLENT</sequence>
<keyword evidence="1" id="KW-0175">Coiled coil</keyword>
<dbReference type="InterPro" id="IPR056002">
    <property type="entry name" value="DUF7580"/>
</dbReference>
<evidence type="ECO:0000313" key="5">
    <source>
        <dbReference type="Proteomes" id="UP001174936"/>
    </source>
</evidence>
<dbReference type="EMBL" id="JAULSV010000001">
    <property type="protein sequence ID" value="KAK0657037.1"/>
    <property type="molecule type" value="Genomic_DNA"/>
</dbReference>
<keyword evidence="5" id="KW-1185">Reference proteome</keyword>
<comment type="caution">
    <text evidence="4">The sequence shown here is derived from an EMBL/GenBank/DDBJ whole genome shotgun (WGS) entry which is preliminary data.</text>
</comment>
<evidence type="ECO:0000256" key="1">
    <source>
        <dbReference type="SAM" id="Coils"/>
    </source>
</evidence>
<protein>
    <recommendedName>
        <fullName evidence="3">DUF7580 domain-containing protein</fullName>
    </recommendedName>
</protein>
<feature type="domain" description="DUF7580" evidence="3">
    <location>
        <begin position="400"/>
        <end position="617"/>
    </location>
</feature>
<dbReference type="Proteomes" id="UP001174936">
    <property type="component" value="Unassembled WGS sequence"/>
</dbReference>
<accession>A0AA40D0B1</accession>
<name>A0AA40D0B1_9PEZI</name>
<dbReference type="PANTHER" id="PTHR35186:SF4">
    <property type="entry name" value="PRION-INHIBITION AND PROPAGATION HELO DOMAIN-CONTAINING PROTEIN"/>
    <property type="match status" value="1"/>
</dbReference>
<reference evidence="4" key="1">
    <citation type="submission" date="2023-06" db="EMBL/GenBank/DDBJ databases">
        <title>Genome-scale phylogeny and comparative genomics of the fungal order Sordariales.</title>
        <authorList>
            <consortium name="Lawrence Berkeley National Laboratory"/>
            <person name="Hensen N."/>
            <person name="Bonometti L."/>
            <person name="Westerberg I."/>
            <person name="Brannstrom I.O."/>
            <person name="Guillou S."/>
            <person name="Cros-Aarteil S."/>
            <person name="Calhoun S."/>
            <person name="Haridas S."/>
            <person name="Kuo A."/>
            <person name="Mondo S."/>
            <person name="Pangilinan J."/>
            <person name="Riley R."/>
            <person name="Labutti K."/>
            <person name="Andreopoulos B."/>
            <person name="Lipzen A."/>
            <person name="Chen C."/>
            <person name="Yanf M."/>
            <person name="Daum C."/>
            <person name="Ng V."/>
            <person name="Clum A."/>
            <person name="Steindorff A."/>
            <person name="Ohm R."/>
            <person name="Martin F."/>
            <person name="Silar P."/>
            <person name="Natvig D."/>
            <person name="Lalanne C."/>
            <person name="Gautier V."/>
            <person name="Ament-Velasquez S.L."/>
            <person name="Kruys A."/>
            <person name="Hutchinson M.I."/>
            <person name="Powell A.J."/>
            <person name="Barry K."/>
            <person name="Miller A.N."/>
            <person name="Grigoriev I.V."/>
            <person name="Debuchy R."/>
            <person name="Gladieux P."/>
            <person name="Thoren M.H."/>
            <person name="Johannesson H."/>
        </authorList>
    </citation>
    <scope>NUCLEOTIDE SEQUENCE</scope>
    <source>
        <strain evidence="4">SMH2532-1</strain>
    </source>
</reference>
<gene>
    <name evidence="4" type="ORF">B0T16DRAFT_452536</name>
</gene>
<evidence type="ECO:0000313" key="4">
    <source>
        <dbReference type="EMBL" id="KAK0657037.1"/>
    </source>
</evidence>
<evidence type="ECO:0000256" key="2">
    <source>
        <dbReference type="SAM" id="MobiDB-lite"/>
    </source>
</evidence>
<dbReference type="Pfam" id="PF24476">
    <property type="entry name" value="DUF7580"/>
    <property type="match status" value="1"/>
</dbReference>
<feature type="compositionally biased region" description="Low complexity" evidence="2">
    <location>
        <begin position="260"/>
        <end position="280"/>
    </location>
</feature>
<feature type="coiled-coil region" evidence="1">
    <location>
        <begin position="34"/>
        <end position="61"/>
    </location>
</feature>
<dbReference type="AlphaFoldDB" id="A0AA40D0B1"/>
<organism evidence="4 5">
    <name type="scientific">Cercophora newfieldiana</name>
    <dbReference type="NCBI Taxonomy" id="92897"/>
    <lineage>
        <taxon>Eukaryota</taxon>
        <taxon>Fungi</taxon>
        <taxon>Dikarya</taxon>
        <taxon>Ascomycota</taxon>
        <taxon>Pezizomycotina</taxon>
        <taxon>Sordariomycetes</taxon>
        <taxon>Sordariomycetidae</taxon>
        <taxon>Sordariales</taxon>
        <taxon>Lasiosphaeriaceae</taxon>
        <taxon>Cercophora</taxon>
    </lineage>
</organism>
<proteinExistence type="predicted"/>